<dbReference type="AlphaFoldDB" id="C7G1V3"/>
<reference evidence="7" key="1">
    <citation type="journal article" date="2009" name="Parasitol. Res.">
        <title>Involvement of serine proteases in the excystation and metacystic development of Entamoeba invadens.</title>
        <authorList>
            <person name="Makioka A."/>
            <person name="Kumagai M."/>
            <person name="Kobayashi S."/>
            <person name="Takeuchi T."/>
        </authorList>
    </citation>
    <scope>NUCLEOTIDE SEQUENCE</scope>
    <source>
        <strain evidence="7">IP-1</strain>
    </source>
</reference>
<dbReference type="GO" id="GO:0070008">
    <property type="term" value="F:serine-type exopeptidase activity"/>
    <property type="evidence" value="ECO:0007669"/>
    <property type="project" value="InterPro"/>
</dbReference>
<dbReference type="GO" id="GO:0008239">
    <property type="term" value="F:dipeptidyl-peptidase activity"/>
    <property type="evidence" value="ECO:0007669"/>
    <property type="project" value="TreeGrafter"/>
</dbReference>
<dbReference type="Gene3D" id="1.20.120.980">
    <property type="entry name" value="Serine carboxypeptidase S28, SKS domain"/>
    <property type="match status" value="1"/>
</dbReference>
<keyword evidence="3 6" id="KW-0732">Signal</keyword>
<protein>
    <submittedName>
        <fullName evidence="7">Serine protease</fullName>
    </submittedName>
</protein>
<dbReference type="InterPro" id="IPR008758">
    <property type="entry name" value="Peptidase_S28"/>
</dbReference>
<dbReference type="InterPro" id="IPR029058">
    <property type="entry name" value="AB_hydrolase_fold"/>
</dbReference>
<dbReference type="GO" id="GO:0006508">
    <property type="term" value="P:proteolysis"/>
    <property type="evidence" value="ECO:0007669"/>
    <property type="project" value="UniProtKB-KW"/>
</dbReference>
<keyword evidence="2 7" id="KW-0645">Protease</keyword>
<sequence length="465" mass="52331">MLLLFFLVVLSSSRLTKHQHRLNKLARSVETNTSEIETHTYSVPMDHFNANNDEEFEVKYFVSEKYLDGTDLHSPLFVMLGGEGPESSKTLDNHYIIDTLAARTNGLMLAIEHRFYGDSTPSLKMDKLIYCTAEQAMMDYIEIITYIQETRNFIDHPVIVIGGSYSGNLAAWMRQKYPNVVDGAWASSAPVEAQVDFYQYLEVVQAGLPANTADLLSIAFEKWDQMTVTESGRKELKKVFNTCTDFGEDDIQTFAETIGTALAGTDSICNEIIEDVNSKYPNFVINRMDPEWAGSTCTPSSLDESYKGLMDTTLYKDGNDEAAGRSWVFQTCIAYGYYQVVSEKSSVKFGKLNKLDGSIKMCHDIYNIDNQTLYNAVDHINVRYGGKNPKVTNVAFTNGGTDPWHALGVTQQEGQDGNLVNLIDRTSHCSDLYIEKETDVPALKLARHKELRFFDQVLANLPKKE</sequence>
<dbReference type="Pfam" id="PF05577">
    <property type="entry name" value="Peptidase_S28"/>
    <property type="match status" value="1"/>
</dbReference>
<evidence type="ECO:0000256" key="1">
    <source>
        <dbReference type="ARBA" id="ARBA00011079"/>
    </source>
</evidence>
<evidence type="ECO:0000313" key="7">
    <source>
        <dbReference type="EMBL" id="BAH98108.1"/>
    </source>
</evidence>
<evidence type="ECO:0000256" key="2">
    <source>
        <dbReference type="ARBA" id="ARBA00022670"/>
    </source>
</evidence>
<feature type="chain" id="PRO_5002977764" evidence="6">
    <location>
        <begin position="19"/>
        <end position="465"/>
    </location>
</feature>
<comment type="similarity">
    <text evidence="1">Belongs to the peptidase S28 family.</text>
</comment>
<dbReference type="SUPFAM" id="SSF53474">
    <property type="entry name" value="alpha/beta-Hydrolases"/>
    <property type="match status" value="1"/>
</dbReference>
<dbReference type="ESTHER" id="entiv-c7g1v3">
    <property type="family name" value="Prolylcarboxypeptidase"/>
</dbReference>
<evidence type="ECO:0000256" key="5">
    <source>
        <dbReference type="ARBA" id="ARBA00023180"/>
    </source>
</evidence>
<dbReference type="PANTHER" id="PTHR11010">
    <property type="entry name" value="PROTEASE S28 PRO-X CARBOXYPEPTIDASE-RELATED"/>
    <property type="match status" value="1"/>
</dbReference>
<evidence type="ECO:0000256" key="3">
    <source>
        <dbReference type="ARBA" id="ARBA00022729"/>
    </source>
</evidence>
<dbReference type="VEuPathDB" id="AmoebaDB:EIN_281360"/>
<name>C7G1V3_ENTIV</name>
<keyword evidence="5" id="KW-0325">Glycoprotein</keyword>
<proteinExistence type="evidence at transcript level"/>
<keyword evidence="4" id="KW-0378">Hydrolase</keyword>
<dbReference type="EMBL" id="AB480531">
    <property type="protein sequence ID" value="BAH98108.1"/>
    <property type="molecule type" value="mRNA"/>
</dbReference>
<accession>C7G1V3</accession>
<dbReference type="InterPro" id="IPR042269">
    <property type="entry name" value="Ser_carbopepase_S28_SKS"/>
</dbReference>
<dbReference type="Gene3D" id="3.40.50.1820">
    <property type="entry name" value="alpha/beta hydrolase"/>
    <property type="match status" value="1"/>
</dbReference>
<gene>
    <name evidence="7" type="primary">EiS28-3</name>
</gene>
<evidence type="ECO:0000256" key="6">
    <source>
        <dbReference type="SAM" id="SignalP"/>
    </source>
</evidence>
<evidence type="ECO:0000256" key="4">
    <source>
        <dbReference type="ARBA" id="ARBA00022801"/>
    </source>
</evidence>
<feature type="signal peptide" evidence="6">
    <location>
        <begin position="1"/>
        <end position="18"/>
    </location>
</feature>
<organism evidence="7">
    <name type="scientific">Entamoeba invadens</name>
    <dbReference type="NCBI Taxonomy" id="33085"/>
    <lineage>
        <taxon>Eukaryota</taxon>
        <taxon>Amoebozoa</taxon>
        <taxon>Evosea</taxon>
        <taxon>Archamoebae</taxon>
        <taxon>Mastigamoebida</taxon>
        <taxon>Entamoebidae</taxon>
        <taxon>Entamoeba</taxon>
    </lineage>
</organism>
<dbReference type="PANTHER" id="PTHR11010:SF117">
    <property type="entry name" value="SERINE PROTEASE 16"/>
    <property type="match status" value="1"/>
</dbReference>